<evidence type="ECO:0000313" key="2">
    <source>
        <dbReference type="EMBL" id="KAF2618422.1"/>
    </source>
</evidence>
<dbReference type="AlphaFoldDB" id="A0A8S9MHI8"/>
<proteinExistence type="predicted"/>
<protein>
    <submittedName>
        <fullName evidence="2">Uncharacterized protein</fullName>
    </submittedName>
</protein>
<comment type="caution">
    <text evidence="2">The sequence shown here is derived from an EMBL/GenBank/DDBJ whole genome shotgun (WGS) entry which is preliminary data.</text>
</comment>
<organism evidence="2 3">
    <name type="scientific">Brassica cretica</name>
    <name type="common">Mustard</name>
    <dbReference type="NCBI Taxonomy" id="69181"/>
    <lineage>
        <taxon>Eukaryota</taxon>
        <taxon>Viridiplantae</taxon>
        <taxon>Streptophyta</taxon>
        <taxon>Embryophyta</taxon>
        <taxon>Tracheophyta</taxon>
        <taxon>Spermatophyta</taxon>
        <taxon>Magnoliopsida</taxon>
        <taxon>eudicotyledons</taxon>
        <taxon>Gunneridae</taxon>
        <taxon>Pentapetalae</taxon>
        <taxon>rosids</taxon>
        <taxon>malvids</taxon>
        <taxon>Brassicales</taxon>
        <taxon>Brassicaceae</taxon>
        <taxon>Brassiceae</taxon>
        <taxon>Brassica</taxon>
    </lineage>
</organism>
<dbReference type="EMBL" id="QGKW02000007">
    <property type="protein sequence ID" value="KAF2618422.1"/>
    <property type="molecule type" value="Genomic_DNA"/>
</dbReference>
<accession>A0A8S9MHI8</accession>
<feature type="region of interest" description="Disordered" evidence="1">
    <location>
        <begin position="104"/>
        <end position="142"/>
    </location>
</feature>
<name>A0A8S9MHI8_BRACR</name>
<evidence type="ECO:0000313" key="3">
    <source>
        <dbReference type="Proteomes" id="UP000712281"/>
    </source>
</evidence>
<gene>
    <name evidence="2" type="ORF">F2Q68_00039720</name>
</gene>
<dbReference type="Proteomes" id="UP000712281">
    <property type="component" value="Unassembled WGS sequence"/>
</dbReference>
<sequence length="142" mass="16048">MSPVIPLLPHVIYASLKQHFDEYLVHVAESITGNKLQSKRPVWIDPTATESASESIPDSIDYKRVPRNSLWKPHTLAPDHFVSPYQDLTHVLLDEKYRIPPDPRQDTGLWVPAMKHPGSPLQNTPGPVPGTAPSSWEKKNFR</sequence>
<evidence type="ECO:0000256" key="1">
    <source>
        <dbReference type="SAM" id="MobiDB-lite"/>
    </source>
</evidence>
<reference evidence="2" key="1">
    <citation type="submission" date="2019-12" db="EMBL/GenBank/DDBJ databases">
        <title>Genome sequencing and annotation of Brassica cretica.</title>
        <authorList>
            <person name="Studholme D.J."/>
            <person name="Sarris P.F."/>
        </authorList>
    </citation>
    <scope>NUCLEOTIDE SEQUENCE</scope>
    <source>
        <strain evidence="2">PFS-001/15</strain>
        <tissue evidence="2">Leaf</tissue>
    </source>
</reference>